<evidence type="ECO:0000256" key="1">
    <source>
        <dbReference type="ARBA" id="ARBA00022801"/>
    </source>
</evidence>
<dbReference type="InterPro" id="IPR051021">
    <property type="entry name" value="Mito_Ser/Thr_phosphatase"/>
</dbReference>
<organism evidence="2 3">
    <name type="scientific">Candidatus Erwinia haradaeae</name>
    <dbReference type="NCBI Taxonomy" id="1922217"/>
    <lineage>
        <taxon>Bacteria</taxon>
        <taxon>Pseudomonadati</taxon>
        <taxon>Pseudomonadota</taxon>
        <taxon>Gammaproteobacteria</taxon>
        <taxon>Enterobacterales</taxon>
        <taxon>Erwiniaceae</taxon>
        <taxon>Erwinia</taxon>
    </lineage>
</organism>
<dbReference type="CDD" id="cd07067">
    <property type="entry name" value="HP_PGM_like"/>
    <property type="match status" value="1"/>
</dbReference>
<name>A0A451DGC8_9GAMM</name>
<dbReference type="InterPro" id="IPR029033">
    <property type="entry name" value="His_PPase_superfam"/>
</dbReference>
<dbReference type="RefSeq" id="WP_157988924.1">
    <property type="nucleotide sequence ID" value="NZ_LR217730.1"/>
</dbReference>
<dbReference type="Proteomes" id="UP000294343">
    <property type="component" value="Chromosome"/>
</dbReference>
<dbReference type="InterPro" id="IPR013078">
    <property type="entry name" value="His_Pase_superF_clade-1"/>
</dbReference>
<dbReference type="Gene3D" id="3.40.50.1240">
    <property type="entry name" value="Phosphoglycerate mutase-like"/>
    <property type="match status" value="1"/>
</dbReference>
<proteinExistence type="predicted"/>
<dbReference type="SMART" id="SM00855">
    <property type="entry name" value="PGAM"/>
    <property type="match status" value="1"/>
</dbReference>
<dbReference type="GO" id="GO:0101006">
    <property type="term" value="F:protein histidine phosphatase activity"/>
    <property type="evidence" value="ECO:0007669"/>
    <property type="project" value="InterPro"/>
</dbReference>
<dbReference type="SUPFAM" id="SSF53254">
    <property type="entry name" value="Phosphoglycerate mutase-like"/>
    <property type="match status" value="1"/>
</dbReference>
<accession>A0A451DGC8</accession>
<dbReference type="InterPro" id="IPR004449">
    <property type="entry name" value="SixA"/>
</dbReference>
<dbReference type="EC" id="3.1.3.-" evidence="2"/>
<evidence type="ECO:0000313" key="2">
    <source>
        <dbReference type="EMBL" id="VFP85689.1"/>
    </source>
</evidence>
<gene>
    <name evidence="2" type="primary">sixA</name>
    <name evidence="2" type="ORF">ERCIPSPA2889_088</name>
</gene>
<dbReference type="Pfam" id="PF00300">
    <property type="entry name" value="His_Phos_1"/>
    <property type="match status" value="1"/>
</dbReference>
<dbReference type="GO" id="GO:0005737">
    <property type="term" value="C:cytoplasm"/>
    <property type="evidence" value="ECO:0007669"/>
    <property type="project" value="InterPro"/>
</dbReference>
<dbReference type="EMBL" id="LR217730">
    <property type="protein sequence ID" value="VFP85689.1"/>
    <property type="molecule type" value="Genomic_DNA"/>
</dbReference>
<evidence type="ECO:0000313" key="3">
    <source>
        <dbReference type="Proteomes" id="UP000294343"/>
    </source>
</evidence>
<sequence length="161" mass="18374">MKLFLMRHGEADLQTHNDFSRPLTACGYSESRAIANWLRTKNINIQQALVSPYLRAQQTLSVICEVFPLITNQINTLYELRPNGKSNQVLSYLRLLDNKITQSVIIISHLPFINALLTEIFLNENNRILTPSSIVCIDLHFCSLLNKLQWTISPAEIPNNP</sequence>
<reference evidence="2 3" key="1">
    <citation type="submission" date="2019-02" db="EMBL/GenBank/DDBJ databases">
        <authorList>
            <person name="Manzano-Marin A."/>
            <person name="Manzano-Marin A."/>
        </authorList>
    </citation>
    <scope>NUCLEOTIDE SEQUENCE [LARGE SCALE GENOMIC DNA]</scope>
    <source>
        <strain evidence="2 3">ErCipseudotsugae</strain>
    </source>
</reference>
<dbReference type="PANTHER" id="PTHR20935:SF1">
    <property type="entry name" value="SLL1549 PROTEIN"/>
    <property type="match status" value="1"/>
</dbReference>
<dbReference type="NCBIfam" id="TIGR00249">
    <property type="entry name" value="sixA"/>
    <property type="match status" value="1"/>
</dbReference>
<dbReference type="PANTHER" id="PTHR20935">
    <property type="entry name" value="PHOSPHOGLYCERATE MUTASE-RELATED"/>
    <property type="match status" value="1"/>
</dbReference>
<dbReference type="OrthoDB" id="92610at2"/>
<dbReference type="AlphaFoldDB" id="A0A451DGC8"/>
<protein>
    <submittedName>
        <fullName evidence="2">Phosphohistidine phosphatase SixA</fullName>
        <ecNumber evidence="2">3.1.3.-</ecNumber>
    </submittedName>
</protein>
<keyword evidence="1 2" id="KW-0378">Hydrolase</keyword>